<dbReference type="AlphaFoldDB" id="A0A7E4US18"/>
<evidence type="ECO:0000313" key="2">
    <source>
        <dbReference type="WBParaSite" id="Pan_g12165.t1"/>
    </source>
</evidence>
<dbReference type="WBParaSite" id="Pan_g12165.t1">
    <property type="protein sequence ID" value="Pan_g12165.t1"/>
    <property type="gene ID" value="Pan_g12165"/>
</dbReference>
<sequence length="202" mass="22988">MPFPLLKLPYGLRCRLRELATPLETYELQIAIGNQLDGFNPLQRAIKADYLQKIAQKTNGIDTTISLVSTGMSLYEIFSLFPRLKRLEYPALYKGWVQDLLKADMAGTPHLVTRTSQYEDVFSFEQQEMVQVLQKGYNVEILCAIPDRQNVEDTYRSIAKSMEPALTCDSKKSDEIALKIFLGGNFGTKKDLYFKLTNSTNV</sequence>
<protein>
    <submittedName>
        <fullName evidence="2">Radical SAM protein</fullName>
    </submittedName>
</protein>
<evidence type="ECO:0000313" key="1">
    <source>
        <dbReference type="Proteomes" id="UP000492821"/>
    </source>
</evidence>
<name>A0A7E4US18_PANRE</name>
<reference evidence="1" key="1">
    <citation type="journal article" date="2013" name="Genetics">
        <title>The draft genome and transcriptome of Panagrellus redivivus are shaped by the harsh demands of a free-living lifestyle.</title>
        <authorList>
            <person name="Srinivasan J."/>
            <person name="Dillman A.R."/>
            <person name="Macchietto M.G."/>
            <person name="Heikkinen L."/>
            <person name="Lakso M."/>
            <person name="Fracchia K.M."/>
            <person name="Antoshechkin I."/>
            <person name="Mortazavi A."/>
            <person name="Wong G."/>
            <person name="Sternberg P.W."/>
        </authorList>
    </citation>
    <scope>NUCLEOTIDE SEQUENCE [LARGE SCALE GENOMIC DNA]</scope>
    <source>
        <strain evidence="1">MT8872</strain>
    </source>
</reference>
<organism evidence="1 2">
    <name type="scientific">Panagrellus redivivus</name>
    <name type="common">Microworm</name>
    <dbReference type="NCBI Taxonomy" id="6233"/>
    <lineage>
        <taxon>Eukaryota</taxon>
        <taxon>Metazoa</taxon>
        <taxon>Ecdysozoa</taxon>
        <taxon>Nematoda</taxon>
        <taxon>Chromadorea</taxon>
        <taxon>Rhabditida</taxon>
        <taxon>Tylenchina</taxon>
        <taxon>Panagrolaimomorpha</taxon>
        <taxon>Panagrolaimoidea</taxon>
        <taxon>Panagrolaimidae</taxon>
        <taxon>Panagrellus</taxon>
    </lineage>
</organism>
<accession>A0A7E4US18</accession>
<proteinExistence type="predicted"/>
<reference evidence="2" key="2">
    <citation type="submission" date="2020-10" db="UniProtKB">
        <authorList>
            <consortium name="WormBaseParasite"/>
        </authorList>
    </citation>
    <scope>IDENTIFICATION</scope>
</reference>
<dbReference type="Proteomes" id="UP000492821">
    <property type="component" value="Unassembled WGS sequence"/>
</dbReference>
<keyword evidence="1" id="KW-1185">Reference proteome</keyword>